<comment type="caution">
    <text evidence="2">The sequence shown here is derived from an EMBL/GenBank/DDBJ whole genome shotgun (WGS) entry which is preliminary data.</text>
</comment>
<dbReference type="Proteomes" id="UP000620327">
    <property type="component" value="Unassembled WGS sequence"/>
</dbReference>
<evidence type="ECO:0000313" key="2">
    <source>
        <dbReference type="EMBL" id="MBC5771616.1"/>
    </source>
</evidence>
<keyword evidence="3" id="KW-1185">Reference proteome</keyword>
<evidence type="ECO:0000313" key="3">
    <source>
        <dbReference type="Proteomes" id="UP000620327"/>
    </source>
</evidence>
<feature type="domain" description="DUF58" evidence="1">
    <location>
        <begin position="194"/>
        <end position="241"/>
    </location>
</feature>
<sequence>MMRKRRFAYGAWLLFAMLLYFFENNTGTRTILAASVFLPAASVLCVVRSVRRVTVHLSAPDCCKQGDAAECSVRAEGLLLGAVLTAVLRGRSRLTGEETAVKLSASRFAPDAAGTLRTAHCGTVMLSLSDAAVQDWFGLYRCALTVRSTRFVTVEPLLFDMQISLAENETVTADSERWSSNHPGHDPSETFGFRTYVPGDPIRQIHWKLSQKTDSLMVRELGLPVAEEVLLLLDTSTTGKEDAADALDAAMTALLSLSRSLTEQGITHSVGWKNRELAELSLCTVQDQQDCTAVREQILTAAAAPDAESICDCFRKWSGDVYAHTVVCAPSLPRGLSLLQAGNRVTVLLSDGGTQSCGGVTVVPFSRKNMAQELEYLEI</sequence>
<evidence type="ECO:0000259" key="1">
    <source>
        <dbReference type="Pfam" id="PF01882"/>
    </source>
</evidence>
<dbReference type="EMBL" id="JACOQI010000019">
    <property type="protein sequence ID" value="MBC5771616.1"/>
    <property type="molecule type" value="Genomic_DNA"/>
</dbReference>
<proteinExistence type="predicted"/>
<name>A0A923MKI5_9FIRM</name>
<dbReference type="PANTHER" id="PTHR34351:SF1">
    <property type="entry name" value="SLR1927 PROTEIN"/>
    <property type="match status" value="1"/>
</dbReference>
<gene>
    <name evidence="2" type="ORF">H8Z83_15045</name>
</gene>
<protein>
    <submittedName>
        <fullName evidence="2">DUF58 domain-containing protein</fullName>
    </submittedName>
</protein>
<dbReference type="AlphaFoldDB" id="A0A923MKI5"/>
<accession>A0A923MKI5</accession>
<reference evidence="2" key="1">
    <citation type="submission" date="2020-08" db="EMBL/GenBank/DDBJ databases">
        <title>Genome public.</title>
        <authorList>
            <person name="Liu C."/>
            <person name="Sun Q."/>
        </authorList>
    </citation>
    <scope>NUCLEOTIDE SEQUENCE</scope>
    <source>
        <strain evidence="2">BX15</strain>
    </source>
</reference>
<dbReference type="RefSeq" id="WP_187015807.1">
    <property type="nucleotide sequence ID" value="NZ_JACOQI010000019.1"/>
</dbReference>
<organism evidence="2 3">
    <name type="scientific">Dysosmobacter segnis</name>
    <dbReference type="NCBI Taxonomy" id="2763042"/>
    <lineage>
        <taxon>Bacteria</taxon>
        <taxon>Bacillati</taxon>
        <taxon>Bacillota</taxon>
        <taxon>Clostridia</taxon>
        <taxon>Eubacteriales</taxon>
        <taxon>Oscillospiraceae</taxon>
        <taxon>Dysosmobacter</taxon>
    </lineage>
</organism>
<dbReference type="PANTHER" id="PTHR34351">
    <property type="entry name" value="SLR1927 PROTEIN-RELATED"/>
    <property type="match status" value="1"/>
</dbReference>
<dbReference type="InterPro" id="IPR002881">
    <property type="entry name" value="DUF58"/>
</dbReference>
<dbReference type="Pfam" id="PF01882">
    <property type="entry name" value="DUF58"/>
    <property type="match status" value="1"/>
</dbReference>